<keyword evidence="8" id="KW-1185">Reference proteome</keyword>
<dbReference type="InterPro" id="IPR029060">
    <property type="entry name" value="PIN-like_dom_sf"/>
</dbReference>
<sequence>MRLVDTSAWIEFLIGTPTGARVRPAMPEVEDWLAPTMVQLELTKWLMRNRPELLEPTIALSRICVIAPMTMRIALIAAETCVKHKLATADAVIYATAQEHGAELLTCDAHFRDLPGVILIDKA</sequence>
<evidence type="ECO:0000256" key="3">
    <source>
        <dbReference type="ARBA" id="ARBA00022723"/>
    </source>
</evidence>
<name>A0ABV6QYL4_9CAUL</name>
<comment type="cofactor">
    <cofactor evidence="5">
        <name>Mg(2+)</name>
        <dbReference type="ChEBI" id="CHEBI:18420"/>
    </cofactor>
</comment>
<evidence type="ECO:0000256" key="4">
    <source>
        <dbReference type="ARBA" id="ARBA00022801"/>
    </source>
</evidence>
<dbReference type="SUPFAM" id="SSF88723">
    <property type="entry name" value="PIN domain-like"/>
    <property type="match status" value="1"/>
</dbReference>
<protein>
    <recommendedName>
        <fullName evidence="5">Ribonuclease VapC</fullName>
        <shortName evidence="5">RNase VapC</shortName>
        <ecNumber evidence="5">3.1.-.-</ecNumber>
    </recommendedName>
    <alternativeName>
        <fullName evidence="5">Toxin VapC</fullName>
    </alternativeName>
</protein>
<dbReference type="EMBL" id="JBHLSW010000001">
    <property type="protein sequence ID" value="MFC0632321.1"/>
    <property type="molecule type" value="Genomic_DNA"/>
</dbReference>
<comment type="similarity">
    <text evidence="5">Belongs to the PINc/VapC protein family.</text>
</comment>
<evidence type="ECO:0000259" key="6">
    <source>
        <dbReference type="Pfam" id="PF01850"/>
    </source>
</evidence>
<keyword evidence="4 5" id="KW-0378">Hydrolase</keyword>
<keyword evidence="5" id="KW-0800">Toxin</keyword>
<comment type="caution">
    <text evidence="7">The sequence shown here is derived from an EMBL/GenBank/DDBJ whole genome shotgun (WGS) entry which is preliminary data.</text>
</comment>
<evidence type="ECO:0000256" key="1">
    <source>
        <dbReference type="ARBA" id="ARBA00022649"/>
    </source>
</evidence>
<proteinExistence type="inferred from homology"/>
<reference evidence="7 8" key="1">
    <citation type="submission" date="2024-09" db="EMBL/GenBank/DDBJ databases">
        <authorList>
            <person name="Sun Q."/>
            <person name="Mori K."/>
        </authorList>
    </citation>
    <scope>NUCLEOTIDE SEQUENCE [LARGE SCALE GENOMIC DNA]</scope>
    <source>
        <strain evidence="7 8">NCAIM B.02621</strain>
    </source>
</reference>
<keyword evidence="5" id="KW-0460">Magnesium</keyword>
<dbReference type="Pfam" id="PF01850">
    <property type="entry name" value="PIN"/>
    <property type="match status" value="1"/>
</dbReference>
<dbReference type="HAMAP" id="MF_00265">
    <property type="entry name" value="VapC_Nob1"/>
    <property type="match status" value="1"/>
</dbReference>
<dbReference type="InterPro" id="IPR022907">
    <property type="entry name" value="VapC_family"/>
</dbReference>
<dbReference type="CDD" id="cd18686">
    <property type="entry name" value="PIN_VapC-like"/>
    <property type="match status" value="1"/>
</dbReference>
<dbReference type="RefSeq" id="WP_376833152.1">
    <property type="nucleotide sequence ID" value="NZ_JBHLSW010000001.1"/>
</dbReference>
<feature type="binding site" evidence="5">
    <location>
        <position position="5"/>
    </location>
    <ligand>
        <name>Mg(2+)</name>
        <dbReference type="ChEBI" id="CHEBI:18420"/>
    </ligand>
</feature>
<evidence type="ECO:0000313" key="7">
    <source>
        <dbReference type="EMBL" id="MFC0632321.1"/>
    </source>
</evidence>
<keyword evidence="2 5" id="KW-0540">Nuclease</keyword>
<feature type="binding site" evidence="5">
    <location>
        <position position="90"/>
    </location>
    <ligand>
        <name>Mg(2+)</name>
        <dbReference type="ChEBI" id="CHEBI:18420"/>
    </ligand>
</feature>
<evidence type="ECO:0000256" key="2">
    <source>
        <dbReference type="ARBA" id="ARBA00022722"/>
    </source>
</evidence>
<dbReference type="Gene3D" id="3.40.50.1010">
    <property type="entry name" value="5'-nuclease"/>
    <property type="match status" value="1"/>
</dbReference>
<organism evidence="7 8">
    <name type="scientific">Brevundimonas balnearis</name>
    <dbReference type="NCBI Taxonomy" id="1572858"/>
    <lineage>
        <taxon>Bacteria</taxon>
        <taxon>Pseudomonadati</taxon>
        <taxon>Pseudomonadota</taxon>
        <taxon>Alphaproteobacteria</taxon>
        <taxon>Caulobacterales</taxon>
        <taxon>Caulobacteraceae</taxon>
        <taxon>Brevundimonas</taxon>
    </lineage>
</organism>
<keyword evidence="3 5" id="KW-0479">Metal-binding</keyword>
<dbReference type="InterPro" id="IPR002716">
    <property type="entry name" value="PIN_dom"/>
</dbReference>
<evidence type="ECO:0000256" key="5">
    <source>
        <dbReference type="HAMAP-Rule" id="MF_00265"/>
    </source>
</evidence>
<feature type="domain" description="PIN" evidence="6">
    <location>
        <begin position="3"/>
        <end position="115"/>
    </location>
</feature>
<evidence type="ECO:0000313" key="8">
    <source>
        <dbReference type="Proteomes" id="UP001589906"/>
    </source>
</evidence>
<comment type="function">
    <text evidence="5">Toxic component of a toxin-antitoxin (TA) system. An RNase.</text>
</comment>
<dbReference type="EC" id="3.1.-.-" evidence="5"/>
<dbReference type="Proteomes" id="UP001589906">
    <property type="component" value="Unassembled WGS sequence"/>
</dbReference>
<keyword evidence="1 5" id="KW-1277">Toxin-antitoxin system</keyword>
<accession>A0ABV6QYL4</accession>
<gene>
    <name evidence="5" type="primary">vapC</name>
    <name evidence="7" type="ORF">ACFFGE_00295</name>
</gene>